<sequence length="86" mass="9317">MRKLLLTAITSLILFSQALFAVNVNTADAAAIAEELNGIGLKKAQAIVEYRQANGNFKTIESLTEVKGIGLKTVEKNRELIELSAK</sequence>
<evidence type="ECO:0000313" key="2">
    <source>
        <dbReference type="EMBL" id="VAW49264.1"/>
    </source>
</evidence>
<dbReference type="GO" id="GO:0015628">
    <property type="term" value="P:protein secretion by the type II secretion system"/>
    <property type="evidence" value="ECO:0007669"/>
    <property type="project" value="TreeGrafter"/>
</dbReference>
<feature type="domain" description="Helix-hairpin-helix DNA-binding motif class 1" evidence="1">
    <location>
        <begin position="61"/>
        <end position="80"/>
    </location>
</feature>
<dbReference type="InterPro" id="IPR004509">
    <property type="entry name" value="Competence_ComEA_HhH"/>
</dbReference>
<organism evidence="2">
    <name type="scientific">hydrothermal vent metagenome</name>
    <dbReference type="NCBI Taxonomy" id="652676"/>
    <lineage>
        <taxon>unclassified sequences</taxon>
        <taxon>metagenomes</taxon>
        <taxon>ecological metagenomes</taxon>
    </lineage>
</organism>
<feature type="domain" description="Helix-hairpin-helix DNA-binding motif class 1" evidence="1">
    <location>
        <begin position="31"/>
        <end position="50"/>
    </location>
</feature>
<accession>A0A3B0X092</accession>
<dbReference type="Gene3D" id="1.10.150.280">
    <property type="entry name" value="AF1531-like domain"/>
    <property type="match status" value="1"/>
</dbReference>
<dbReference type="SUPFAM" id="SSF47781">
    <property type="entry name" value="RuvA domain 2-like"/>
    <property type="match status" value="1"/>
</dbReference>
<dbReference type="SMART" id="SM00278">
    <property type="entry name" value="HhH1"/>
    <property type="match status" value="2"/>
</dbReference>
<dbReference type="InterPro" id="IPR010994">
    <property type="entry name" value="RuvA_2-like"/>
</dbReference>
<dbReference type="PANTHER" id="PTHR21180">
    <property type="entry name" value="ENDONUCLEASE/EXONUCLEASE/PHOSPHATASE FAMILY DOMAIN-CONTAINING PROTEIN 1"/>
    <property type="match status" value="1"/>
</dbReference>
<dbReference type="GO" id="GO:0015627">
    <property type="term" value="C:type II protein secretion system complex"/>
    <property type="evidence" value="ECO:0007669"/>
    <property type="project" value="TreeGrafter"/>
</dbReference>
<proteinExistence type="predicted"/>
<dbReference type="PANTHER" id="PTHR21180:SF32">
    <property type="entry name" value="ENDONUCLEASE_EXONUCLEASE_PHOSPHATASE FAMILY DOMAIN-CONTAINING PROTEIN 1"/>
    <property type="match status" value="1"/>
</dbReference>
<dbReference type="NCBIfam" id="TIGR00426">
    <property type="entry name" value="competence protein ComEA helix-hairpin-helix repeat region"/>
    <property type="match status" value="1"/>
</dbReference>
<gene>
    <name evidence="2" type="ORF">MNBD_GAMMA03-16</name>
</gene>
<name>A0A3B0X092_9ZZZZ</name>
<dbReference type="GO" id="GO:0006281">
    <property type="term" value="P:DNA repair"/>
    <property type="evidence" value="ECO:0007669"/>
    <property type="project" value="InterPro"/>
</dbReference>
<dbReference type="InterPro" id="IPR003583">
    <property type="entry name" value="Hlx-hairpin-Hlx_DNA-bd_motif"/>
</dbReference>
<dbReference type="EMBL" id="UOFC01000269">
    <property type="protein sequence ID" value="VAW49264.1"/>
    <property type="molecule type" value="Genomic_DNA"/>
</dbReference>
<protein>
    <recommendedName>
        <fullName evidence="1">Helix-hairpin-helix DNA-binding motif class 1 domain-containing protein</fullName>
    </recommendedName>
</protein>
<dbReference type="Pfam" id="PF12836">
    <property type="entry name" value="HHH_3"/>
    <property type="match status" value="1"/>
</dbReference>
<evidence type="ECO:0000259" key="1">
    <source>
        <dbReference type="SMART" id="SM00278"/>
    </source>
</evidence>
<reference evidence="2" key="1">
    <citation type="submission" date="2018-06" db="EMBL/GenBank/DDBJ databases">
        <authorList>
            <person name="Zhirakovskaya E."/>
        </authorList>
    </citation>
    <scope>NUCLEOTIDE SEQUENCE</scope>
</reference>
<dbReference type="AlphaFoldDB" id="A0A3B0X092"/>
<dbReference type="InterPro" id="IPR051675">
    <property type="entry name" value="Endo/Exo/Phosphatase_dom_1"/>
</dbReference>
<dbReference type="GO" id="GO:0003677">
    <property type="term" value="F:DNA binding"/>
    <property type="evidence" value="ECO:0007669"/>
    <property type="project" value="InterPro"/>
</dbReference>